<keyword evidence="1" id="KW-0812">Transmembrane</keyword>
<reference evidence="2" key="1">
    <citation type="submission" date="2023-03" db="EMBL/GenBank/DDBJ databases">
        <title>Massive genome expansion in bonnet fungi (Mycena s.s.) driven by repeated elements and novel gene families across ecological guilds.</title>
        <authorList>
            <consortium name="Lawrence Berkeley National Laboratory"/>
            <person name="Harder C.B."/>
            <person name="Miyauchi S."/>
            <person name="Viragh M."/>
            <person name="Kuo A."/>
            <person name="Thoen E."/>
            <person name="Andreopoulos B."/>
            <person name="Lu D."/>
            <person name="Skrede I."/>
            <person name="Drula E."/>
            <person name="Henrissat B."/>
            <person name="Morin E."/>
            <person name="Kohler A."/>
            <person name="Barry K."/>
            <person name="LaButti K."/>
            <person name="Morin E."/>
            <person name="Salamov A."/>
            <person name="Lipzen A."/>
            <person name="Mereny Z."/>
            <person name="Hegedus B."/>
            <person name="Baldrian P."/>
            <person name="Stursova M."/>
            <person name="Weitz H."/>
            <person name="Taylor A."/>
            <person name="Grigoriev I.V."/>
            <person name="Nagy L.G."/>
            <person name="Martin F."/>
            <person name="Kauserud H."/>
        </authorList>
    </citation>
    <scope>NUCLEOTIDE SEQUENCE</scope>
    <source>
        <strain evidence="2">CBHHK200</strain>
    </source>
</reference>
<dbReference type="InterPro" id="IPR027417">
    <property type="entry name" value="P-loop_NTPase"/>
</dbReference>
<keyword evidence="3" id="KW-1185">Reference proteome</keyword>
<comment type="caution">
    <text evidence="2">The sequence shown here is derived from an EMBL/GenBank/DDBJ whole genome shotgun (WGS) entry which is preliminary data.</text>
</comment>
<dbReference type="Pfam" id="PF17784">
    <property type="entry name" value="Sulfotransfer_4"/>
    <property type="match status" value="1"/>
</dbReference>
<keyword evidence="1" id="KW-0472">Membrane</keyword>
<evidence type="ECO:0000313" key="3">
    <source>
        <dbReference type="Proteomes" id="UP001218188"/>
    </source>
</evidence>
<keyword evidence="1" id="KW-1133">Transmembrane helix</keyword>
<dbReference type="EMBL" id="JARJCM010000223">
    <property type="protein sequence ID" value="KAJ7021792.1"/>
    <property type="molecule type" value="Genomic_DNA"/>
</dbReference>
<keyword evidence="2" id="KW-0378">Hydrolase</keyword>
<sequence>MRIASNSPSRKHLGGTERTQPMKILVLGFFRTGTASMRDALEILGYTHTHHMEDVLRNPLEAAMWSEAIEAKFFGKGKPYRRVDWDQLLGHCQAVTCVPAILFSEDLIAAYPEAKVILTTRDPTAWWKSYNDALQGMWRSKRARLAARLDPTHFGQAFTFAKASVSLFLGPGVPDAQEEPSKERFMAHYDNVRRLVPRERLLEYEVGEGWETLCAFLGETVPDEEFPRINDTKGWRRMINLWAGMIFLRTAVKIAVPGVLLLLVYHFFFGLYDEQARAVRGYFVK</sequence>
<dbReference type="SUPFAM" id="SSF52540">
    <property type="entry name" value="P-loop containing nucleoside triphosphate hydrolases"/>
    <property type="match status" value="1"/>
</dbReference>
<dbReference type="Gene3D" id="3.40.50.300">
    <property type="entry name" value="P-loop containing nucleotide triphosphate hydrolases"/>
    <property type="match status" value="1"/>
</dbReference>
<dbReference type="PANTHER" id="PTHR36978">
    <property type="entry name" value="P-LOOP CONTAINING NUCLEOTIDE TRIPHOSPHATE HYDROLASE"/>
    <property type="match status" value="1"/>
</dbReference>
<accession>A0AAD6SA71</accession>
<evidence type="ECO:0000313" key="2">
    <source>
        <dbReference type="EMBL" id="KAJ7021792.1"/>
    </source>
</evidence>
<dbReference type="PANTHER" id="PTHR36978:SF4">
    <property type="entry name" value="P-LOOP CONTAINING NUCLEOSIDE TRIPHOSPHATE HYDROLASE PROTEIN"/>
    <property type="match status" value="1"/>
</dbReference>
<dbReference type="Proteomes" id="UP001218188">
    <property type="component" value="Unassembled WGS sequence"/>
</dbReference>
<feature type="transmembrane region" description="Helical" evidence="1">
    <location>
        <begin position="246"/>
        <end position="268"/>
    </location>
</feature>
<gene>
    <name evidence="2" type="ORF">C8F04DRAFT_1313288</name>
</gene>
<name>A0AAD6SA71_9AGAR</name>
<dbReference type="InterPro" id="IPR040632">
    <property type="entry name" value="Sulfotransfer_4"/>
</dbReference>
<protein>
    <submittedName>
        <fullName evidence="2">P-loop containing nucleoside triphosphate hydrolase protein</fullName>
    </submittedName>
</protein>
<organism evidence="2 3">
    <name type="scientific">Mycena alexandri</name>
    <dbReference type="NCBI Taxonomy" id="1745969"/>
    <lineage>
        <taxon>Eukaryota</taxon>
        <taxon>Fungi</taxon>
        <taxon>Dikarya</taxon>
        <taxon>Basidiomycota</taxon>
        <taxon>Agaricomycotina</taxon>
        <taxon>Agaricomycetes</taxon>
        <taxon>Agaricomycetidae</taxon>
        <taxon>Agaricales</taxon>
        <taxon>Marasmiineae</taxon>
        <taxon>Mycenaceae</taxon>
        <taxon>Mycena</taxon>
    </lineage>
</organism>
<dbReference type="GO" id="GO:0016787">
    <property type="term" value="F:hydrolase activity"/>
    <property type="evidence" value="ECO:0007669"/>
    <property type="project" value="UniProtKB-KW"/>
</dbReference>
<dbReference type="AlphaFoldDB" id="A0AAD6SA71"/>
<evidence type="ECO:0000256" key="1">
    <source>
        <dbReference type="SAM" id="Phobius"/>
    </source>
</evidence>
<proteinExistence type="predicted"/>